<evidence type="ECO:0000256" key="4">
    <source>
        <dbReference type="ARBA" id="ARBA00005555"/>
    </source>
</evidence>
<dbReference type="AlphaFoldDB" id="A0A4Z1SX86"/>
<dbReference type="InterPro" id="IPR013956">
    <property type="entry name" value="E3_ubiquit_lig_Bre1"/>
</dbReference>
<reference evidence="16 17" key="1">
    <citation type="submission" date="2019-05" db="EMBL/GenBank/DDBJ databases">
        <title>The compact genome of Giardia muris reveals important steps in the evolution of intestinal protozoan parasites.</title>
        <authorList>
            <person name="Xu F."/>
            <person name="Jimenez-Gonzalez A."/>
            <person name="Einarsson E."/>
            <person name="Astvaldsson A."/>
            <person name="Peirasmaki D."/>
            <person name="Eckmann L."/>
            <person name="Andersson J.O."/>
            <person name="Svard S.G."/>
            <person name="Jerlstrom-Hultqvist J."/>
        </authorList>
    </citation>
    <scope>NUCLEOTIDE SEQUENCE [LARGE SCALE GENOMIC DNA]</scope>
    <source>
        <strain evidence="16 17">Roberts-Thomson</strain>
    </source>
</reference>
<dbReference type="SUPFAM" id="SSF57850">
    <property type="entry name" value="RING/U-box"/>
    <property type="match status" value="1"/>
</dbReference>
<keyword evidence="12 14" id="KW-0539">Nucleus</keyword>
<dbReference type="Pfam" id="PF00097">
    <property type="entry name" value="zf-C3HC4"/>
    <property type="match status" value="1"/>
</dbReference>
<comment type="catalytic activity">
    <reaction evidence="1 14">
        <text>S-ubiquitinyl-[E2 ubiquitin-conjugating enzyme]-L-cysteine + [acceptor protein]-L-lysine = [E2 ubiquitin-conjugating enzyme]-L-cysteine + N(6)-ubiquitinyl-[acceptor protein]-L-lysine.</text>
        <dbReference type="EC" id="2.3.2.27"/>
    </reaction>
</comment>
<dbReference type="InterPro" id="IPR001841">
    <property type="entry name" value="Znf_RING"/>
</dbReference>
<dbReference type="GO" id="GO:0008270">
    <property type="term" value="F:zinc ion binding"/>
    <property type="evidence" value="ECO:0007669"/>
    <property type="project" value="UniProtKB-KW"/>
</dbReference>
<dbReference type="PROSITE" id="PS50089">
    <property type="entry name" value="ZF_RING_2"/>
    <property type="match status" value="1"/>
</dbReference>
<keyword evidence="6 14" id="KW-0479">Metal-binding</keyword>
<keyword evidence="8 14" id="KW-0833">Ubl conjugation pathway</keyword>
<protein>
    <recommendedName>
        <fullName evidence="14">E3 ubiquitin protein ligase</fullName>
        <ecNumber evidence="14">2.3.2.27</ecNumber>
    </recommendedName>
</protein>
<keyword evidence="17" id="KW-1185">Reference proteome</keyword>
<evidence type="ECO:0000256" key="13">
    <source>
        <dbReference type="PROSITE-ProRule" id="PRU00175"/>
    </source>
</evidence>
<comment type="pathway">
    <text evidence="3 14">Protein modification; protein ubiquitination.</text>
</comment>
<evidence type="ECO:0000256" key="10">
    <source>
        <dbReference type="ARBA" id="ARBA00022853"/>
    </source>
</evidence>
<evidence type="ECO:0000313" key="16">
    <source>
        <dbReference type="EMBL" id="TNJ30402.1"/>
    </source>
</evidence>
<dbReference type="PANTHER" id="PTHR23163">
    <property type="entry name" value="RING FINGER PROTEIN-RELATED"/>
    <property type="match status" value="1"/>
</dbReference>
<name>A0A4Z1SX86_GIAMU</name>
<dbReference type="EMBL" id="VDLU01000001">
    <property type="protein sequence ID" value="TNJ30402.1"/>
    <property type="molecule type" value="Genomic_DNA"/>
</dbReference>
<evidence type="ECO:0000256" key="8">
    <source>
        <dbReference type="ARBA" id="ARBA00022786"/>
    </source>
</evidence>
<proteinExistence type="inferred from homology"/>
<dbReference type="GO" id="GO:0016567">
    <property type="term" value="P:protein ubiquitination"/>
    <property type="evidence" value="ECO:0007669"/>
    <property type="project" value="UniProtKB-UniRule"/>
</dbReference>
<keyword evidence="11 14" id="KW-0175">Coiled coil</keyword>
<accession>A0A4Z1SX86</accession>
<evidence type="ECO:0000256" key="1">
    <source>
        <dbReference type="ARBA" id="ARBA00000900"/>
    </source>
</evidence>
<dbReference type="PANTHER" id="PTHR23163:SF0">
    <property type="entry name" value="E3 UBIQUITIN-PROTEIN LIGASE BRE1"/>
    <property type="match status" value="1"/>
</dbReference>
<evidence type="ECO:0000256" key="2">
    <source>
        <dbReference type="ARBA" id="ARBA00004123"/>
    </source>
</evidence>
<dbReference type="Gene3D" id="3.30.40.10">
    <property type="entry name" value="Zinc/RING finger domain, C3HC4 (zinc finger)"/>
    <property type="match status" value="1"/>
</dbReference>
<evidence type="ECO:0000256" key="7">
    <source>
        <dbReference type="ARBA" id="ARBA00022771"/>
    </source>
</evidence>
<comment type="subcellular location">
    <subcellularLocation>
        <location evidence="2 14">Nucleus</location>
    </subcellularLocation>
</comment>
<dbReference type="InterPro" id="IPR013083">
    <property type="entry name" value="Znf_RING/FYVE/PHD"/>
</dbReference>
<evidence type="ECO:0000313" key="17">
    <source>
        <dbReference type="Proteomes" id="UP000315496"/>
    </source>
</evidence>
<feature type="domain" description="RING-type" evidence="15">
    <location>
        <begin position="541"/>
        <end position="580"/>
    </location>
</feature>
<dbReference type="GO" id="GO:0005634">
    <property type="term" value="C:nucleus"/>
    <property type="evidence" value="ECO:0007669"/>
    <property type="project" value="UniProtKB-SubCell"/>
</dbReference>
<sequence length="596" mass="66316">MPTRAEYESVIEHLRVIFRCAQAHAEAVEKPILDRQEEIDYHFELISAKVFLIIVVQSILSGKKDPGEAVSKLIDGLDRLLPECYTTDAEDSTLIQQLSDIVQSNSPAPDGDYRELETIDGDDDSWFSLERLCTTVKRGLLDLFRQDWQRRRAWARGFQQRTRDMIADPTRSILTLDEGVTDVDYPLLQKRGKYLEHLRQYLSGNSMPEDDISNGCRASLRSLLDEIQAYCQGVILGGEKYLAGDINPQLHDAQTDKRRDKLLSTITELHTTLTDYLSLRTDEGIVSSAVAQRVTFCGEDLGAFSKEIESICEELERITTTLEKTLGGAIEALMNSSKEVDLDGLTDAIDAILTAVEAVKVPDQEGNWTEIPSTDAPAVQLPVVRTVKAYLSHCISNPNGPAEIRLNLFDQCCEATRSLASDTISKSASPTSFQAAINSLMASIQSYMAHVPMLSQLIAIGNPSTPGIGLVGLQLEQSRVSGAAQLLGRSSKVIERAIQQIGEQKYTATTSLESEVHAYREITTPRAFHHLLNNLKKTFICPVCRDTMADSCLRNCGHISCRSCFRSVYDTRSRKCPICQRGFVMDDVINFAVIRR</sequence>
<evidence type="ECO:0000256" key="6">
    <source>
        <dbReference type="ARBA" id="ARBA00022723"/>
    </source>
</evidence>
<keyword evidence="9 14" id="KW-0862">Zinc</keyword>
<gene>
    <name evidence="16" type="ORF">GMRT_16105</name>
</gene>
<keyword evidence="7 13" id="KW-0863">Zinc-finger</keyword>
<dbReference type="UniPathway" id="UPA00143"/>
<organism evidence="16 17">
    <name type="scientific">Giardia muris</name>
    <dbReference type="NCBI Taxonomy" id="5742"/>
    <lineage>
        <taxon>Eukaryota</taxon>
        <taxon>Metamonada</taxon>
        <taxon>Diplomonadida</taxon>
        <taxon>Hexamitidae</taxon>
        <taxon>Giardiinae</taxon>
        <taxon>Giardia</taxon>
    </lineage>
</organism>
<dbReference type="GO" id="GO:0061630">
    <property type="term" value="F:ubiquitin protein ligase activity"/>
    <property type="evidence" value="ECO:0007669"/>
    <property type="project" value="UniProtKB-EC"/>
</dbReference>
<evidence type="ECO:0000256" key="11">
    <source>
        <dbReference type="ARBA" id="ARBA00023054"/>
    </source>
</evidence>
<keyword evidence="5 14" id="KW-0808">Transferase</keyword>
<dbReference type="VEuPathDB" id="GiardiaDB:GMRT_16105"/>
<dbReference type="Proteomes" id="UP000315496">
    <property type="component" value="Chromosome 1"/>
</dbReference>
<evidence type="ECO:0000256" key="12">
    <source>
        <dbReference type="ARBA" id="ARBA00023242"/>
    </source>
</evidence>
<dbReference type="EC" id="2.3.2.27" evidence="14"/>
<dbReference type="InterPro" id="IPR018957">
    <property type="entry name" value="Znf_C3HC4_RING-type"/>
</dbReference>
<dbReference type="GO" id="GO:0033503">
    <property type="term" value="C:HULC complex"/>
    <property type="evidence" value="ECO:0007669"/>
    <property type="project" value="TreeGrafter"/>
</dbReference>
<comment type="similarity">
    <text evidence="4 14">Belongs to the BRE1 family.</text>
</comment>
<evidence type="ECO:0000256" key="5">
    <source>
        <dbReference type="ARBA" id="ARBA00022679"/>
    </source>
</evidence>
<keyword evidence="10 14" id="KW-0156">Chromatin regulator</keyword>
<evidence type="ECO:0000259" key="15">
    <source>
        <dbReference type="PROSITE" id="PS50089"/>
    </source>
</evidence>
<dbReference type="SMART" id="SM00184">
    <property type="entry name" value="RING"/>
    <property type="match status" value="1"/>
</dbReference>
<evidence type="ECO:0000256" key="3">
    <source>
        <dbReference type="ARBA" id="ARBA00004906"/>
    </source>
</evidence>
<evidence type="ECO:0000256" key="9">
    <source>
        <dbReference type="ARBA" id="ARBA00022833"/>
    </source>
</evidence>
<evidence type="ECO:0000256" key="14">
    <source>
        <dbReference type="RuleBase" id="RU365038"/>
    </source>
</evidence>
<dbReference type="OrthoDB" id="654191at2759"/>
<comment type="caution">
    <text evidence="16">The sequence shown here is derived from an EMBL/GenBank/DDBJ whole genome shotgun (WGS) entry which is preliminary data.</text>
</comment>
<dbReference type="GO" id="GO:0006325">
    <property type="term" value="P:chromatin organization"/>
    <property type="evidence" value="ECO:0007669"/>
    <property type="project" value="UniProtKB-KW"/>
</dbReference>